<comment type="subcellular location">
    <subcellularLocation>
        <location evidence="1">Mitochondrion</location>
    </subcellularLocation>
</comment>
<dbReference type="PANTHER" id="PTHR46489">
    <property type="entry name" value="STEROIDOGENIC ACUTE REGULATORY PROTEIN, MITOCHONDRIAL"/>
    <property type="match status" value="1"/>
</dbReference>
<dbReference type="GO" id="GO:0050810">
    <property type="term" value="P:regulation of steroid biosynthetic process"/>
    <property type="evidence" value="ECO:0007669"/>
    <property type="project" value="TreeGrafter"/>
</dbReference>
<evidence type="ECO:0000256" key="2">
    <source>
        <dbReference type="ARBA" id="ARBA00004731"/>
    </source>
</evidence>
<evidence type="ECO:0000259" key="12">
    <source>
        <dbReference type="PROSITE" id="PS50848"/>
    </source>
</evidence>
<keyword evidence="8" id="KW-0446">Lipid-binding</keyword>
<evidence type="ECO:0000313" key="14">
    <source>
        <dbReference type="Proteomes" id="UP000694393"/>
    </source>
</evidence>
<reference evidence="13" key="2">
    <citation type="submission" date="2025-09" db="UniProtKB">
        <authorList>
            <consortium name="Ensembl"/>
        </authorList>
    </citation>
    <scope>IDENTIFICATION</scope>
</reference>
<dbReference type="InterPro" id="IPR029866">
    <property type="entry name" value="StAR"/>
</dbReference>
<dbReference type="SMART" id="SM00234">
    <property type="entry name" value="START"/>
    <property type="match status" value="1"/>
</dbReference>
<dbReference type="Gene3D" id="3.30.530.20">
    <property type="match status" value="1"/>
</dbReference>
<evidence type="ECO:0000256" key="9">
    <source>
        <dbReference type="ARBA" id="ARBA00023128"/>
    </source>
</evidence>
<dbReference type="InterPro" id="IPR000799">
    <property type="entry name" value="StAR-like"/>
</dbReference>
<dbReference type="GO" id="GO:0005739">
    <property type="term" value="C:mitochondrion"/>
    <property type="evidence" value="ECO:0007669"/>
    <property type="project" value="UniProtKB-SubCell"/>
</dbReference>
<evidence type="ECO:0000256" key="7">
    <source>
        <dbReference type="ARBA" id="ARBA00023055"/>
    </source>
</evidence>
<evidence type="ECO:0000256" key="5">
    <source>
        <dbReference type="ARBA" id="ARBA00022448"/>
    </source>
</evidence>
<accession>A0A8C8RG37</accession>
<keyword evidence="6" id="KW-0809">Transit peptide</keyword>
<dbReference type="PROSITE" id="PS50848">
    <property type="entry name" value="START"/>
    <property type="match status" value="1"/>
</dbReference>
<dbReference type="AlphaFoldDB" id="A0A8C8RG37"/>
<feature type="domain" description="START" evidence="12">
    <location>
        <begin position="125"/>
        <end position="311"/>
    </location>
</feature>
<keyword evidence="14" id="KW-1185">Reference proteome</keyword>
<dbReference type="GO" id="GO:0015485">
    <property type="term" value="F:cholesterol binding"/>
    <property type="evidence" value="ECO:0007669"/>
    <property type="project" value="InterPro"/>
</dbReference>
<dbReference type="SUPFAM" id="SSF55961">
    <property type="entry name" value="Bet v1-like"/>
    <property type="match status" value="1"/>
</dbReference>
<evidence type="ECO:0000256" key="1">
    <source>
        <dbReference type="ARBA" id="ARBA00004173"/>
    </source>
</evidence>
<reference evidence="13" key="1">
    <citation type="submission" date="2025-08" db="UniProtKB">
        <authorList>
            <consortium name="Ensembl"/>
        </authorList>
    </citation>
    <scope>IDENTIFICATION</scope>
</reference>
<dbReference type="Proteomes" id="UP000694393">
    <property type="component" value="Unplaced"/>
</dbReference>
<dbReference type="GO" id="GO:0120020">
    <property type="term" value="F:cholesterol transfer activity"/>
    <property type="evidence" value="ECO:0007669"/>
    <property type="project" value="InterPro"/>
</dbReference>
<dbReference type="InterPro" id="IPR023393">
    <property type="entry name" value="START-like_dom_sf"/>
</dbReference>
<evidence type="ECO:0000256" key="10">
    <source>
        <dbReference type="ARBA" id="ARBA00023250"/>
    </source>
</evidence>
<evidence type="ECO:0000256" key="6">
    <source>
        <dbReference type="ARBA" id="ARBA00022946"/>
    </source>
</evidence>
<proteinExistence type="predicted"/>
<keyword evidence="10" id="KW-0755">Steroidogenesis</keyword>
<protein>
    <recommendedName>
        <fullName evidence="4">Steroidogenic acute regulatory protein, mitochondrial</fullName>
    </recommendedName>
    <alternativeName>
        <fullName evidence="11">START domain-containing protein 1</fullName>
    </alternativeName>
</protein>
<dbReference type="Ensembl" id="ENSPCET00000005391.1">
    <property type="protein sequence ID" value="ENSPCEP00000005205.1"/>
    <property type="gene ID" value="ENSPCEG00000004219.1"/>
</dbReference>
<dbReference type="Pfam" id="PF01852">
    <property type="entry name" value="START"/>
    <property type="match status" value="1"/>
</dbReference>
<dbReference type="GO" id="GO:0008203">
    <property type="term" value="P:cholesterol metabolic process"/>
    <property type="evidence" value="ECO:0007669"/>
    <property type="project" value="UniProtKB-UniPathway"/>
</dbReference>
<evidence type="ECO:0000256" key="4">
    <source>
        <dbReference type="ARBA" id="ARBA00020345"/>
    </source>
</evidence>
<organism evidence="13 14">
    <name type="scientific">Pelusios castaneus</name>
    <name type="common">West African mud turtle</name>
    <dbReference type="NCBI Taxonomy" id="367368"/>
    <lineage>
        <taxon>Eukaryota</taxon>
        <taxon>Metazoa</taxon>
        <taxon>Chordata</taxon>
        <taxon>Craniata</taxon>
        <taxon>Vertebrata</taxon>
        <taxon>Euteleostomi</taxon>
        <taxon>Archelosauria</taxon>
        <taxon>Testudinata</taxon>
        <taxon>Testudines</taxon>
        <taxon>Pleurodira</taxon>
        <taxon>Pelomedusidae</taxon>
        <taxon>Pelusios</taxon>
    </lineage>
</organism>
<dbReference type="PANTHER" id="PTHR46489:SF1">
    <property type="entry name" value="STEROIDOGENIC ACUTE REGULATORY PROTEIN, MITOCHONDRIAL"/>
    <property type="match status" value="1"/>
</dbReference>
<comment type="pathway">
    <text evidence="2">Steroid metabolism; cholesterol metabolism.</text>
</comment>
<keyword evidence="9" id="KW-0496">Mitochondrion</keyword>
<evidence type="ECO:0000256" key="8">
    <source>
        <dbReference type="ARBA" id="ARBA00023121"/>
    </source>
</evidence>
<dbReference type="PRINTS" id="PR00978">
    <property type="entry name" value="STARPROTEIN"/>
</dbReference>
<evidence type="ECO:0000256" key="11">
    <source>
        <dbReference type="ARBA" id="ARBA00032620"/>
    </source>
</evidence>
<evidence type="ECO:0000256" key="3">
    <source>
        <dbReference type="ARBA" id="ARBA00011279"/>
    </source>
</evidence>
<comment type="subunit">
    <text evidence="3">May interact with TSPO.</text>
</comment>
<dbReference type="InterPro" id="IPR002913">
    <property type="entry name" value="START_lipid-bd_dom"/>
</dbReference>
<dbReference type="UniPathway" id="UPA00296"/>
<dbReference type="GO" id="GO:0032367">
    <property type="term" value="P:intracellular cholesterol transport"/>
    <property type="evidence" value="ECO:0007669"/>
    <property type="project" value="TreeGrafter"/>
</dbReference>
<evidence type="ECO:0000313" key="13">
    <source>
        <dbReference type="Ensembl" id="ENSPCEP00000005205.1"/>
    </source>
</evidence>
<sequence length="312" mass="35202">MASCQQDVALYVTLEKAPSKDIAIWTSPKSEKNQIYLLTRLVNTLVLHITHKQQLHHVSLSKARVYRQVGRLLNIHVFPLSSVDVCQEHGSEVGSSWLPNTELSYVSQGAAILHRAMGILQQQGGWQTETNQVESLELVLSTVLPKLGKVFRMETVLDAAVDQLHCELFEKLEQMPEWNPSLSQVKILQRIGKNTLLTHEVTAQSPGNLIGQRDFVNVRHCWKKETTVYLVGTAIHSEFMPLQKGQVRAESGLSCIVLQPLEGDRRQTHFTWLLSMDLKGWIPTSVINHVLPQSQVDFIGHLRQHLSTIAHP</sequence>
<name>A0A8C8RG37_9SAUR</name>
<dbReference type="GO" id="GO:0006694">
    <property type="term" value="P:steroid biosynthetic process"/>
    <property type="evidence" value="ECO:0007669"/>
    <property type="project" value="UniProtKB-KW"/>
</dbReference>
<keyword evidence="5" id="KW-0813">Transport</keyword>
<keyword evidence="7" id="KW-0445">Lipid transport</keyword>